<dbReference type="PANTHER" id="PTHR37162">
    <property type="entry name" value="HAT FAMILY DIMERISATION DOMAINCONTAINING PROTEIN-RELATED"/>
    <property type="match status" value="1"/>
</dbReference>
<accession>A0A674IX23</accession>
<dbReference type="InterPro" id="IPR012337">
    <property type="entry name" value="RNaseH-like_sf"/>
</dbReference>
<dbReference type="Ensembl" id="ENSTMTT00000014531.1">
    <property type="protein sequence ID" value="ENSTMTP00000014046.1"/>
    <property type="gene ID" value="ENSTMTG00000010238.1"/>
</dbReference>
<sequence>MNIDIENIIFKIYQYFHIYTVRTERLKEYCEFVEVEYRKLLSHSKTRWLSLFPGITRLIQMFPALKSFFLSQDKPPIVLKTFFEYELSEIYLWHMHSFMSVFQTYIQEIERESNSVVEVLNSLNSVQTILLDRKTHNFMSLKVKELLAQKRREGIDEECDKFCAEVNNMYSRCLEYLEMWLRPLEDFSCFRWITLSETPNWSDVEPCIKYLTDKGMQIDDVKCFDQFSNLKKFTESCNSDEEFSNLLAHQKWTKYFEKSKNIECHSELLKIAQFFFAIPSHNANVERIFSLMQSQWTKERTNLNVESLKGILLVQYNFRQTSCKDFHAFLKSNQQLLRKIRSAEKYAWAHEEKEN</sequence>
<dbReference type="SUPFAM" id="SSF53098">
    <property type="entry name" value="Ribonuclease H-like"/>
    <property type="match status" value="1"/>
</dbReference>
<dbReference type="AlphaFoldDB" id="A0A674IX23"/>
<reference evidence="1" key="2">
    <citation type="submission" date="2025-09" db="UniProtKB">
        <authorList>
            <consortium name="Ensembl"/>
        </authorList>
    </citation>
    <scope>IDENTIFICATION</scope>
</reference>
<reference evidence="1" key="1">
    <citation type="submission" date="2025-08" db="UniProtKB">
        <authorList>
            <consortium name="Ensembl"/>
        </authorList>
    </citation>
    <scope>IDENTIFICATION</scope>
</reference>
<proteinExistence type="predicted"/>
<keyword evidence="2" id="KW-1185">Reference proteome</keyword>
<protein>
    <recommendedName>
        <fullName evidence="3">HAT C-terminal dimerisation domain-containing protein</fullName>
    </recommendedName>
</protein>
<dbReference type="Proteomes" id="UP000472274">
    <property type="component" value="Unplaced"/>
</dbReference>
<evidence type="ECO:0008006" key="3">
    <source>
        <dbReference type="Google" id="ProtNLM"/>
    </source>
</evidence>
<dbReference type="InParanoid" id="A0A674IX23"/>
<dbReference type="PANTHER" id="PTHR37162:SF1">
    <property type="entry name" value="BED-TYPE DOMAIN-CONTAINING PROTEIN"/>
    <property type="match status" value="1"/>
</dbReference>
<dbReference type="GeneTree" id="ENSGT01150000290082"/>
<organism evidence="1 2">
    <name type="scientific">Terrapene triunguis</name>
    <name type="common">Three-toed box turtle</name>
    <dbReference type="NCBI Taxonomy" id="2587831"/>
    <lineage>
        <taxon>Eukaryota</taxon>
        <taxon>Metazoa</taxon>
        <taxon>Chordata</taxon>
        <taxon>Craniata</taxon>
        <taxon>Vertebrata</taxon>
        <taxon>Euteleostomi</taxon>
        <taxon>Archelosauria</taxon>
        <taxon>Testudinata</taxon>
        <taxon>Testudines</taxon>
        <taxon>Cryptodira</taxon>
        <taxon>Durocryptodira</taxon>
        <taxon>Testudinoidea</taxon>
        <taxon>Emydidae</taxon>
        <taxon>Terrapene</taxon>
    </lineage>
</organism>
<evidence type="ECO:0000313" key="1">
    <source>
        <dbReference type="Ensembl" id="ENSTMTP00000014046.1"/>
    </source>
</evidence>
<evidence type="ECO:0000313" key="2">
    <source>
        <dbReference type="Proteomes" id="UP000472274"/>
    </source>
</evidence>
<name>A0A674IX23_9SAUR</name>